<dbReference type="EC" id="3.4.19.12" evidence="3"/>
<dbReference type="SUPFAM" id="SSF54001">
    <property type="entry name" value="Cysteine proteinases"/>
    <property type="match status" value="1"/>
</dbReference>
<keyword evidence="8" id="KW-0175">Coiled coil</keyword>
<keyword evidence="10" id="KW-0812">Transmembrane</keyword>
<dbReference type="Gene3D" id="3.90.70.10">
    <property type="entry name" value="Cysteine proteinases"/>
    <property type="match status" value="1"/>
</dbReference>
<feature type="domain" description="USP" evidence="11">
    <location>
        <begin position="95"/>
        <end position="576"/>
    </location>
</feature>
<feature type="non-terminal residue" evidence="12">
    <location>
        <position position="1"/>
    </location>
</feature>
<sequence length="576" mass="61562">MPATSAAVQVLPLVVLVLIPFLTLRLFAFFRPRARSAGMALGALLPWNWGYSQHEKDSRDSTGKKRRVRTRAEQVSEHKKNGASEKGGDDDAHFPGLVNMSGTHCFMNSTLQALASLSNLPSYLLGIRTRAEALDVPTPVVDALIDLLAALNTPTPTGQPLRALALVEALCAPPPSLTSSDSSSPSSTSSTSSPAKANALLASHEHQDAQELFQLLSEAVREESARVAREAGTRGPGRGLAFALTLLPPAEDQLGGGDGEEKQSPFDGLTATRRACVRCGYTAAIRHFAFDSVQLALEGWGGTTLSALLRTYTALEVLHDCPCRRCALRATARRLQEEVARLEAPPAAKNDARLRRLKAARKLEARVRRALEAGRIEEEELEGERKEKEKEKGKLKIEQVAGGVCTRQSMLGRPPAVLALHLNRSMHTGFGASKNSSRVAFPEVLDLTPYTTSGVLSLDPAGALSGSLDTPHSFPSANAGATSAKADECLYRLAAVVCHYGMHAFGHYICYRRAPVASSASAETEAPYTPAPPSAAESSGTGTGWLRISDADVSRCGVEQVLSEGGAAFMLYYERV</sequence>
<dbReference type="CDD" id="cd02662">
    <property type="entry name" value="Peptidase_C19F"/>
    <property type="match status" value="1"/>
</dbReference>
<dbReference type="GO" id="GO:0016579">
    <property type="term" value="P:protein deubiquitination"/>
    <property type="evidence" value="ECO:0007669"/>
    <property type="project" value="InterPro"/>
</dbReference>
<dbReference type="InterPro" id="IPR001394">
    <property type="entry name" value="Peptidase_C19_UCH"/>
</dbReference>
<evidence type="ECO:0000256" key="4">
    <source>
        <dbReference type="ARBA" id="ARBA00022670"/>
    </source>
</evidence>
<evidence type="ECO:0000256" key="3">
    <source>
        <dbReference type="ARBA" id="ARBA00012759"/>
    </source>
</evidence>
<keyword evidence="4" id="KW-0645">Protease</keyword>
<evidence type="ECO:0000256" key="5">
    <source>
        <dbReference type="ARBA" id="ARBA00022786"/>
    </source>
</evidence>
<evidence type="ECO:0000256" key="7">
    <source>
        <dbReference type="ARBA" id="ARBA00022807"/>
    </source>
</evidence>
<evidence type="ECO:0000256" key="10">
    <source>
        <dbReference type="SAM" id="Phobius"/>
    </source>
</evidence>
<evidence type="ECO:0000256" key="8">
    <source>
        <dbReference type="SAM" id="Coils"/>
    </source>
</evidence>
<keyword evidence="6" id="KW-0378">Hydrolase</keyword>
<dbReference type="GO" id="GO:0005829">
    <property type="term" value="C:cytosol"/>
    <property type="evidence" value="ECO:0007669"/>
    <property type="project" value="TreeGrafter"/>
</dbReference>
<keyword evidence="7" id="KW-0788">Thiol protease</keyword>
<dbReference type="PANTHER" id="PTHR24006:SF888">
    <property type="entry name" value="UBIQUITIN CARBOXYL-TERMINAL HYDROLASE 30"/>
    <property type="match status" value="1"/>
</dbReference>
<dbReference type="GO" id="GO:0004843">
    <property type="term" value="F:cysteine-type deubiquitinase activity"/>
    <property type="evidence" value="ECO:0007669"/>
    <property type="project" value="UniProtKB-EC"/>
</dbReference>
<dbReference type="PANTHER" id="PTHR24006">
    <property type="entry name" value="UBIQUITIN CARBOXYL-TERMINAL HYDROLASE"/>
    <property type="match status" value="1"/>
</dbReference>
<organism evidence="12 13">
    <name type="scientific">Mycena albidolilacea</name>
    <dbReference type="NCBI Taxonomy" id="1033008"/>
    <lineage>
        <taxon>Eukaryota</taxon>
        <taxon>Fungi</taxon>
        <taxon>Dikarya</taxon>
        <taxon>Basidiomycota</taxon>
        <taxon>Agaricomycotina</taxon>
        <taxon>Agaricomycetes</taxon>
        <taxon>Agaricomycetidae</taxon>
        <taxon>Agaricales</taxon>
        <taxon>Marasmiineae</taxon>
        <taxon>Mycenaceae</taxon>
        <taxon>Mycena</taxon>
    </lineage>
</organism>
<accession>A0AAD7ES58</accession>
<feature type="transmembrane region" description="Helical" evidence="10">
    <location>
        <begin position="6"/>
        <end position="30"/>
    </location>
</feature>
<dbReference type="InterPro" id="IPR038765">
    <property type="entry name" value="Papain-like_cys_pep_sf"/>
</dbReference>
<keyword evidence="10" id="KW-0472">Membrane</keyword>
<keyword evidence="5" id="KW-0833">Ubl conjugation pathway</keyword>
<feature type="coiled-coil region" evidence="8">
    <location>
        <begin position="360"/>
        <end position="398"/>
    </location>
</feature>
<evidence type="ECO:0000256" key="1">
    <source>
        <dbReference type="ARBA" id="ARBA00000707"/>
    </source>
</evidence>
<comment type="similarity">
    <text evidence="2">Belongs to the peptidase C19 family.</text>
</comment>
<dbReference type="InterPro" id="IPR028889">
    <property type="entry name" value="USP"/>
</dbReference>
<comment type="catalytic activity">
    <reaction evidence="1">
        <text>Thiol-dependent hydrolysis of ester, thioester, amide, peptide and isopeptide bonds formed by the C-terminal Gly of ubiquitin (a 76-residue protein attached to proteins as an intracellular targeting signal).</text>
        <dbReference type="EC" id="3.4.19.12"/>
    </reaction>
</comment>
<feature type="compositionally biased region" description="Basic and acidic residues" evidence="9">
    <location>
        <begin position="53"/>
        <end position="63"/>
    </location>
</feature>
<name>A0AAD7ES58_9AGAR</name>
<gene>
    <name evidence="12" type="ORF">DFH08DRAFT_744587</name>
</gene>
<protein>
    <recommendedName>
        <fullName evidence="3">ubiquitinyl hydrolase 1</fullName>
        <ecNumber evidence="3">3.4.19.12</ecNumber>
    </recommendedName>
</protein>
<dbReference type="EMBL" id="JARIHO010000019">
    <property type="protein sequence ID" value="KAJ7347426.1"/>
    <property type="molecule type" value="Genomic_DNA"/>
</dbReference>
<evidence type="ECO:0000256" key="6">
    <source>
        <dbReference type="ARBA" id="ARBA00022801"/>
    </source>
</evidence>
<reference evidence="12" key="1">
    <citation type="submission" date="2023-03" db="EMBL/GenBank/DDBJ databases">
        <title>Massive genome expansion in bonnet fungi (Mycena s.s.) driven by repeated elements and novel gene families across ecological guilds.</title>
        <authorList>
            <consortium name="Lawrence Berkeley National Laboratory"/>
            <person name="Harder C.B."/>
            <person name="Miyauchi S."/>
            <person name="Viragh M."/>
            <person name="Kuo A."/>
            <person name="Thoen E."/>
            <person name="Andreopoulos B."/>
            <person name="Lu D."/>
            <person name="Skrede I."/>
            <person name="Drula E."/>
            <person name="Henrissat B."/>
            <person name="Morin E."/>
            <person name="Kohler A."/>
            <person name="Barry K."/>
            <person name="LaButti K."/>
            <person name="Morin E."/>
            <person name="Salamov A."/>
            <person name="Lipzen A."/>
            <person name="Mereny Z."/>
            <person name="Hegedus B."/>
            <person name="Baldrian P."/>
            <person name="Stursova M."/>
            <person name="Weitz H."/>
            <person name="Taylor A."/>
            <person name="Grigoriev I.V."/>
            <person name="Nagy L.G."/>
            <person name="Martin F."/>
            <person name="Kauserud H."/>
        </authorList>
    </citation>
    <scope>NUCLEOTIDE SEQUENCE</scope>
    <source>
        <strain evidence="12">CBHHK002</strain>
    </source>
</reference>
<dbReference type="PROSITE" id="PS00973">
    <property type="entry name" value="USP_2"/>
    <property type="match status" value="1"/>
</dbReference>
<keyword evidence="13" id="KW-1185">Reference proteome</keyword>
<feature type="compositionally biased region" description="Low complexity" evidence="9">
    <location>
        <begin position="177"/>
        <end position="194"/>
    </location>
</feature>
<dbReference type="Pfam" id="PF00443">
    <property type="entry name" value="UCH"/>
    <property type="match status" value="1"/>
</dbReference>
<evidence type="ECO:0000259" key="11">
    <source>
        <dbReference type="PROSITE" id="PS50235"/>
    </source>
</evidence>
<keyword evidence="10" id="KW-1133">Transmembrane helix</keyword>
<feature type="compositionally biased region" description="Basic and acidic residues" evidence="9">
    <location>
        <begin position="70"/>
        <end position="93"/>
    </location>
</feature>
<dbReference type="PROSITE" id="PS50235">
    <property type="entry name" value="USP_3"/>
    <property type="match status" value="1"/>
</dbReference>
<dbReference type="Proteomes" id="UP001218218">
    <property type="component" value="Unassembled WGS sequence"/>
</dbReference>
<dbReference type="AlphaFoldDB" id="A0AAD7ES58"/>
<dbReference type="GO" id="GO:0005634">
    <property type="term" value="C:nucleus"/>
    <property type="evidence" value="ECO:0007669"/>
    <property type="project" value="TreeGrafter"/>
</dbReference>
<comment type="caution">
    <text evidence="12">The sequence shown here is derived from an EMBL/GenBank/DDBJ whole genome shotgun (WGS) entry which is preliminary data.</text>
</comment>
<dbReference type="InterPro" id="IPR018200">
    <property type="entry name" value="USP_CS"/>
</dbReference>
<evidence type="ECO:0000313" key="13">
    <source>
        <dbReference type="Proteomes" id="UP001218218"/>
    </source>
</evidence>
<dbReference type="InterPro" id="IPR050164">
    <property type="entry name" value="Peptidase_C19"/>
</dbReference>
<evidence type="ECO:0000256" key="2">
    <source>
        <dbReference type="ARBA" id="ARBA00009085"/>
    </source>
</evidence>
<evidence type="ECO:0000256" key="9">
    <source>
        <dbReference type="SAM" id="MobiDB-lite"/>
    </source>
</evidence>
<feature type="region of interest" description="Disordered" evidence="9">
    <location>
        <begin position="53"/>
        <end position="94"/>
    </location>
</feature>
<evidence type="ECO:0000313" key="12">
    <source>
        <dbReference type="EMBL" id="KAJ7347426.1"/>
    </source>
</evidence>
<feature type="region of interest" description="Disordered" evidence="9">
    <location>
        <begin position="174"/>
        <end position="197"/>
    </location>
</feature>
<proteinExistence type="inferred from homology"/>
<dbReference type="GO" id="GO:0006508">
    <property type="term" value="P:proteolysis"/>
    <property type="evidence" value="ECO:0007669"/>
    <property type="project" value="UniProtKB-KW"/>
</dbReference>